<evidence type="ECO:0000313" key="2">
    <source>
        <dbReference type="EMBL" id="SVD47705.1"/>
    </source>
</evidence>
<sequence length="177" mass="19095">MLNYIFTIHIISRWKNIVVWSASMFLLALMFTGLYDSFKGEITDMIDNVPKLMEAMIGPLPKDAVTPEGWLGLELYGLLFPILLAVIAVSAGASAIGGEEESGTIELILASPISRGRVVLEKSLGITAHLAIVSGFLWGGIAIGSILFPFDVSLTNVFYATAMGWIFGTTVAYITMS</sequence>
<proteinExistence type="predicted"/>
<feature type="transmembrane region" description="Helical" evidence="1">
    <location>
        <begin position="17"/>
        <end position="35"/>
    </location>
</feature>
<evidence type="ECO:0000256" key="1">
    <source>
        <dbReference type="SAM" id="Phobius"/>
    </source>
</evidence>
<keyword evidence="1" id="KW-1133">Transmembrane helix</keyword>
<dbReference type="Pfam" id="PF12679">
    <property type="entry name" value="ABC2_membrane_2"/>
    <property type="match status" value="1"/>
</dbReference>
<keyword evidence="1" id="KW-0812">Transmembrane</keyword>
<accession>A0A382VNW8</accession>
<name>A0A382VNW8_9ZZZZ</name>
<dbReference type="GO" id="GO:0005886">
    <property type="term" value="C:plasma membrane"/>
    <property type="evidence" value="ECO:0007669"/>
    <property type="project" value="UniProtKB-SubCell"/>
</dbReference>
<dbReference type="GO" id="GO:0140359">
    <property type="term" value="F:ABC-type transporter activity"/>
    <property type="evidence" value="ECO:0007669"/>
    <property type="project" value="InterPro"/>
</dbReference>
<feature type="non-terminal residue" evidence="2">
    <location>
        <position position="177"/>
    </location>
</feature>
<feature type="transmembrane region" description="Helical" evidence="1">
    <location>
        <begin position="124"/>
        <end position="150"/>
    </location>
</feature>
<protein>
    <recommendedName>
        <fullName evidence="3">ABC-2 type transporter domain-containing protein</fullName>
    </recommendedName>
</protein>
<organism evidence="2">
    <name type="scientific">marine metagenome</name>
    <dbReference type="NCBI Taxonomy" id="408172"/>
    <lineage>
        <taxon>unclassified sequences</taxon>
        <taxon>metagenomes</taxon>
        <taxon>ecological metagenomes</taxon>
    </lineage>
</organism>
<feature type="transmembrane region" description="Helical" evidence="1">
    <location>
        <begin position="156"/>
        <end position="176"/>
    </location>
</feature>
<feature type="transmembrane region" description="Helical" evidence="1">
    <location>
        <begin position="75"/>
        <end position="96"/>
    </location>
</feature>
<dbReference type="AlphaFoldDB" id="A0A382VNW8"/>
<dbReference type="EMBL" id="UINC01153146">
    <property type="protein sequence ID" value="SVD47705.1"/>
    <property type="molecule type" value="Genomic_DNA"/>
</dbReference>
<gene>
    <name evidence="2" type="ORF">METZ01_LOCUS400559</name>
</gene>
<evidence type="ECO:0008006" key="3">
    <source>
        <dbReference type="Google" id="ProtNLM"/>
    </source>
</evidence>
<keyword evidence="1" id="KW-0472">Membrane</keyword>
<reference evidence="2" key="1">
    <citation type="submission" date="2018-05" db="EMBL/GenBank/DDBJ databases">
        <authorList>
            <person name="Lanie J.A."/>
            <person name="Ng W.-L."/>
            <person name="Kazmierczak K.M."/>
            <person name="Andrzejewski T.M."/>
            <person name="Davidsen T.M."/>
            <person name="Wayne K.J."/>
            <person name="Tettelin H."/>
            <person name="Glass J.I."/>
            <person name="Rusch D."/>
            <person name="Podicherti R."/>
            <person name="Tsui H.-C.T."/>
            <person name="Winkler M.E."/>
        </authorList>
    </citation>
    <scope>NUCLEOTIDE SEQUENCE</scope>
</reference>